<dbReference type="PROSITE" id="PS50949">
    <property type="entry name" value="HTH_GNTR"/>
    <property type="match status" value="1"/>
</dbReference>
<dbReference type="PRINTS" id="PR00035">
    <property type="entry name" value="HTHGNTR"/>
</dbReference>
<evidence type="ECO:0000256" key="2">
    <source>
        <dbReference type="ARBA" id="ARBA00023125"/>
    </source>
</evidence>
<evidence type="ECO:0000256" key="3">
    <source>
        <dbReference type="ARBA" id="ARBA00023163"/>
    </source>
</evidence>
<dbReference type="InterPro" id="IPR008920">
    <property type="entry name" value="TF_FadR/GntR_C"/>
</dbReference>
<dbReference type="Gene3D" id="1.10.10.10">
    <property type="entry name" value="Winged helix-like DNA-binding domain superfamily/Winged helix DNA-binding domain"/>
    <property type="match status" value="1"/>
</dbReference>
<dbReference type="CDD" id="cd07377">
    <property type="entry name" value="WHTH_GntR"/>
    <property type="match status" value="1"/>
</dbReference>
<dbReference type="InterPro" id="IPR036390">
    <property type="entry name" value="WH_DNA-bd_sf"/>
</dbReference>
<keyword evidence="1" id="KW-0805">Transcription regulation</keyword>
<dbReference type="SUPFAM" id="SSF46785">
    <property type="entry name" value="Winged helix' DNA-binding domain"/>
    <property type="match status" value="1"/>
</dbReference>
<dbReference type="Proteomes" id="UP001597115">
    <property type="component" value="Unassembled WGS sequence"/>
</dbReference>
<dbReference type="PANTHER" id="PTHR43537">
    <property type="entry name" value="TRANSCRIPTIONAL REGULATOR, GNTR FAMILY"/>
    <property type="match status" value="1"/>
</dbReference>
<feature type="region of interest" description="Disordered" evidence="4">
    <location>
        <begin position="1"/>
        <end position="22"/>
    </location>
</feature>
<gene>
    <name evidence="6" type="ORF">ACFSCW_05115</name>
</gene>
<evidence type="ECO:0000256" key="1">
    <source>
        <dbReference type="ARBA" id="ARBA00023015"/>
    </source>
</evidence>
<dbReference type="PANTHER" id="PTHR43537:SF24">
    <property type="entry name" value="GLUCONATE OPERON TRANSCRIPTIONAL REPRESSOR"/>
    <property type="match status" value="1"/>
</dbReference>
<protein>
    <submittedName>
        <fullName evidence="6">GntR family transcriptional regulator</fullName>
    </submittedName>
</protein>
<dbReference type="InterPro" id="IPR036388">
    <property type="entry name" value="WH-like_DNA-bd_sf"/>
</dbReference>
<keyword evidence="2" id="KW-0238">DNA-binding</keyword>
<dbReference type="RefSeq" id="WP_380887553.1">
    <property type="nucleotide sequence ID" value="NZ_JBHUDY010000001.1"/>
</dbReference>
<evidence type="ECO:0000313" key="6">
    <source>
        <dbReference type="EMBL" id="MFD1611179.1"/>
    </source>
</evidence>
<dbReference type="SMART" id="SM00345">
    <property type="entry name" value="HTH_GNTR"/>
    <property type="match status" value="1"/>
</dbReference>
<accession>A0ABW4I243</accession>
<name>A0ABW4I243_9SPHN</name>
<keyword evidence="3" id="KW-0804">Transcription</keyword>
<evidence type="ECO:0000259" key="5">
    <source>
        <dbReference type="PROSITE" id="PS50949"/>
    </source>
</evidence>
<dbReference type="Pfam" id="PF00392">
    <property type="entry name" value="GntR"/>
    <property type="match status" value="1"/>
</dbReference>
<evidence type="ECO:0000256" key="4">
    <source>
        <dbReference type="SAM" id="MobiDB-lite"/>
    </source>
</evidence>
<dbReference type="Pfam" id="PF07729">
    <property type="entry name" value="FCD"/>
    <property type="match status" value="1"/>
</dbReference>
<keyword evidence="7" id="KW-1185">Reference proteome</keyword>
<comment type="caution">
    <text evidence="6">The sequence shown here is derived from an EMBL/GenBank/DDBJ whole genome shotgun (WGS) entry which is preliminary data.</text>
</comment>
<sequence length="241" mass="27317">MTGAAMQHLNGLGTEPADDATPSTLRTHMVKVLRAQILSGRYRPGERLNESQIAREFHVSRIPVREALSQLQEQGLVMNHERRGMFVTQLSDDEVQQINSLRMVLEAEALRLVRARMTPELLAELTELVEQMEAWDGPLIDAAALDRKFHAVIWRASGNPYLERTLESLTTPLFAHKALEHVSQEIRRWRLNHHRALLDYVASGIGDPQMALLTHLRMAYSEPERFSSLAVTAQPDPPKVH</sequence>
<dbReference type="InterPro" id="IPR000524">
    <property type="entry name" value="Tscrpt_reg_HTH_GntR"/>
</dbReference>
<dbReference type="InterPro" id="IPR011711">
    <property type="entry name" value="GntR_C"/>
</dbReference>
<organism evidence="6 7">
    <name type="scientific">Sphingomonas tabacisoli</name>
    <dbReference type="NCBI Taxonomy" id="2249466"/>
    <lineage>
        <taxon>Bacteria</taxon>
        <taxon>Pseudomonadati</taxon>
        <taxon>Pseudomonadota</taxon>
        <taxon>Alphaproteobacteria</taxon>
        <taxon>Sphingomonadales</taxon>
        <taxon>Sphingomonadaceae</taxon>
        <taxon>Sphingomonas</taxon>
    </lineage>
</organism>
<dbReference type="SMART" id="SM00895">
    <property type="entry name" value="FCD"/>
    <property type="match status" value="1"/>
</dbReference>
<reference evidence="7" key="1">
    <citation type="journal article" date="2019" name="Int. J. Syst. Evol. Microbiol.">
        <title>The Global Catalogue of Microorganisms (GCM) 10K type strain sequencing project: providing services to taxonomists for standard genome sequencing and annotation.</title>
        <authorList>
            <consortium name="The Broad Institute Genomics Platform"/>
            <consortium name="The Broad Institute Genome Sequencing Center for Infectious Disease"/>
            <person name="Wu L."/>
            <person name="Ma J."/>
        </authorList>
    </citation>
    <scope>NUCLEOTIDE SEQUENCE [LARGE SCALE GENOMIC DNA]</scope>
    <source>
        <strain evidence="7">CGMCC 1.16275</strain>
    </source>
</reference>
<proteinExistence type="predicted"/>
<dbReference type="SUPFAM" id="SSF48008">
    <property type="entry name" value="GntR ligand-binding domain-like"/>
    <property type="match status" value="1"/>
</dbReference>
<feature type="domain" description="HTH gntR-type" evidence="5">
    <location>
        <begin position="23"/>
        <end position="90"/>
    </location>
</feature>
<evidence type="ECO:0000313" key="7">
    <source>
        <dbReference type="Proteomes" id="UP001597115"/>
    </source>
</evidence>
<dbReference type="Gene3D" id="1.20.120.530">
    <property type="entry name" value="GntR ligand-binding domain-like"/>
    <property type="match status" value="1"/>
</dbReference>
<dbReference type="EMBL" id="JBHUDY010000001">
    <property type="protein sequence ID" value="MFD1611179.1"/>
    <property type="molecule type" value="Genomic_DNA"/>
</dbReference>